<evidence type="ECO:0000256" key="1">
    <source>
        <dbReference type="SAM" id="MobiDB-lite"/>
    </source>
</evidence>
<comment type="caution">
    <text evidence="2">The sequence shown here is derived from an EMBL/GenBank/DDBJ whole genome shotgun (WGS) entry which is preliminary data.</text>
</comment>
<dbReference type="AlphaFoldDB" id="A0ABD3AGB9"/>
<protein>
    <submittedName>
        <fullName evidence="2">Uncharacterized protein</fullName>
    </submittedName>
</protein>
<reference evidence="2 3" key="1">
    <citation type="submission" date="2024-11" db="EMBL/GenBank/DDBJ databases">
        <title>A near-complete genome assembly of Cinchona calisaya.</title>
        <authorList>
            <person name="Lian D.C."/>
            <person name="Zhao X.W."/>
            <person name="Wei L."/>
        </authorList>
    </citation>
    <scope>NUCLEOTIDE SEQUENCE [LARGE SCALE GENOMIC DNA]</scope>
    <source>
        <tissue evidence="2">Nenye</tissue>
    </source>
</reference>
<sequence length="158" mass="18158">MHGIRKRIRAGNTIRIWRDNLVPIPQTFRMSSRPQYVPTCDEAFDLIEPKLRDMEKRPSSSDNVPTGEDFFLGDFMLTENPTKKVVKRICIVKKNTANQSNPEKKLAISSDSGFAILDPQAIVEPRLSPQRDEEEAQRYSKKRKASDSPNQWDRTIPS</sequence>
<dbReference type="EMBL" id="JBJUIK010000004">
    <property type="protein sequence ID" value="KAL3529600.1"/>
    <property type="molecule type" value="Genomic_DNA"/>
</dbReference>
<evidence type="ECO:0000313" key="3">
    <source>
        <dbReference type="Proteomes" id="UP001630127"/>
    </source>
</evidence>
<name>A0ABD3AGB9_9GENT</name>
<dbReference type="Proteomes" id="UP001630127">
    <property type="component" value="Unassembled WGS sequence"/>
</dbReference>
<feature type="compositionally biased region" description="Polar residues" evidence="1">
    <location>
        <begin position="147"/>
        <end position="158"/>
    </location>
</feature>
<organism evidence="2 3">
    <name type="scientific">Cinchona calisaya</name>
    <dbReference type="NCBI Taxonomy" id="153742"/>
    <lineage>
        <taxon>Eukaryota</taxon>
        <taxon>Viridiplantae</taxon>
        <taxon>Streptophyta</taxon>
        <taxon>Embryophyta</taxon>
        <taxon>Tracheophyta</taxon>
        <taxon>Spermatophyta</taxon>
        <taxon>Magnoliopsida</taxon>
        <taxon>eudicotyledons</taxon>
        <taxon>Gunneridae</taxon>
        <taxon>Pentapetalae</taxon>
        <taxon>asterids</taxon>
        <taxon>lamiids</taxon>
        <taxon>Gentianales</taxon>
        <taxon>Rubiaceae</taxon>
        <taxon>Cinchonoideae</taxon>
        <taxon>Cinchoneae</taxon>
        <taxon>Cinchona</taxon>
    </lineage>
</organism>
<accession>A0ABD3AGB9</accession>
<feature type="region of interest" description="Disordered" evidence="1">
    <location>
        <begin position="122"/>
        <end position="158"/>
    </location>
</feature>
<evidence type="ECO:0000313" key="2">
    <source>
        <dbReference type="EMBL" id="KAL3529600.1"/>
    </source>
</evidence>
<gene>
    <name evidence="2" type="ORF">ACH5RR_008922</name>
</gene>
<keyword evidence="3" id="KW-1185">Reference proteome</keyword>
<proteinExistence type="predicted"/>